<organism evidence="1 2">
    <name type="scientific">Strongyloides papillosus</name>
    <name type="common">Intestinal threadworm</name>
    <dbReference type="NCBI Taxonomy" id="174720"/>
    <lineage>
        <taxon>Eukaryota</taxon>
        <taxon>Metazoa</taxon>
        <taxon>Ecdysozoa</taxon>
        <taxon>Nematoda</taxon>
        <taxon>Chromadorea</taxon>
        <taxon>Rhabditida</taxon>
        <taxon>Tylenchina</taxon>
        <taxon>Panagrolaimomorpha</taxon>
        <taxon>Strongyloidoidea</taxon>
        <taxon>Strongyloididae</taxon>
        <taxon>Strongyloides</taxon>
    </lineage>
</organism>
<accession>A0A0N5CIP7</accession>
<keyword evidence="1" id="KW-1185">Reference proteome</keyword>
<evidence type="ECO:0000313" key="1">
    <source>
        <dbReference type="Proteomes" id="UP000046392"/>
    </source>
</evidence>
<evidence type="ECO:0000313" key="2">
    <source>
        <dbReference type="WBParaSite" id="SPAL_0001770200.1"/>
    </source>
</evidence>
<protein>
    <submittedName>
        <fullName evidence="2">Uncharacterized protein</fullName>
    </submittedName>
</protein>
<dbReference type="WBParaSite" id="SPAL_0001770200.1">
    <property type="protein sequence ID" value="SPAL_0001770200.1"/>
    <property type="gene ID" value="SPAL_0001770200"/>
</dbReference>
<reference evidence="2" key="1">
    <citation type="submission" date="2017-02" db="UniProtKB">
        <authorList>
            <consortium name="WormBaseParasite"/>
        </authorList>
    </citation>
    <scope>IDENTIFICATION</scope>
</reference>
<proteinExistence type="predicted"/>
<sequence length="64" mass="7351">MFLKKVWQVIASRRPKEEFDESGIRTHASEDTSALNWRLRPLGHLATSWGRSNSSIEGVRKLLT</sequence>
<name>A0A0N5CIP7_STREA</name>
<dbReference type="Proteomes" id="UP000046392">
    <property type="component" value="Unplaced"/>
</dbReference>
<dbReference type="AlphaFoldDB" id="A0A0N5CIP7"/>